<reference evidence="1" key="2">
    <citation type="journal article" date="2015" name="Data Brief">
        <title>Shoot transcriptome of the giant reed, Arundo donax.</title>
        <authorList>
            <person name="Barrero R.A."/>
            <person name="Guerrero F.D."/>
            <person name="Moolhuijzen P."/>
            <person name="Goolsby J.A."/>
            <person name="Tidwell J."/>
            <person name="Bellgard S.E."/>
            <person name="Bellgard M.I."/>
        </authorList>
    </citation>
    <scope>NUCLEOTIDE SEQUENCE</scope>
    <source>
        <tissue evidence="1">Shoot tissue taken approximately 20 cm above the soil surface</tissue>
    </source>
</reference>
<dbReference type="AlphaFoldDB" id="A0A0A9CBK8"/>
<evidence type="ECO:0000313" key="1">
    <source>
        <dbReference type="EMBL" id="JAD72961.1"/>
    </source>
</evidence>
<organism evidence="1">
    <name type="scientific">Arundo donax</name>
    <name type="common">Giant reed</name>
    <name type="synonym">Donax arundinaceus</name>
    <dbReference type="NCBI Taxonomy" id="35708"/>
    <lineage>
        <taxon>Eukaryota</taxon>
        <taxon>Viridiplantae</taxon>
        <taxon>Streptophyta</taxon>
        <taxon>Embryophyta</taxon>
        <taxon>Tracheophyta</taxon>
        <taxon>Spermatophyta</taxon>
        <taxon>Magnoliopsida</taxon>
        <taxon>Liliopsida</taxon>
        <taxon>Poales</taxon>
        <taxon>Poaceae</taxon>
        <taxon>PACMAD clade</taxon>
        <taxon>Arundinoideae</taxon>
        <taxon>Arundineae</taxon>
        <taxon>Arundo</taxon>
    </lineage>
</organism>
<sequence length="37" mass="3891">MAKTPIGDLSKAFVLSAATKLVASDSRMILVMPQSLV</sequence>
<accession>A0A0A9CBK8</accession>
<name>A0A0A9CBK8_ARUDO</name>
<protein>
    <submittedName>
        <fullName evidence="1">Uncharacterized protein</fullName>
    </submittedName>
</protein>
<reference evidence="1" key="1">
    <citation type="submission" date="2014-09" db="EMBL/GenBank/DDBJ databases">
        <authorList>
            <person name="Magalhaes I.L.F."/>
            <person name="Oliveira U."/>
            <person name="Santos F.R."/>
            <person name="Vidigal T.H.D.A."/>
            <person name="Brescovit A.D."/>
            <person name="Santos A.J."/>
        </authorList>
    </citation>
    <scope>NUCLEOTIDE SEQUENCE</scope>
    <source>
        <tissue evidence="1">Shoot tissue taken approximately 20 cm above the soil surface</tissue>
    </source>
</reference>
<proteinExistence type="predicted"/>
<dbReference type="EMBL" id="GBRH01224934">
    <property type="protein sequence ID" value="JAD72961.1"/>
    <property type="molecule type" value="Transcribed_RNA"/>
</dbReference>